<organism evidence="1 2">
    <name type="scientific">Fuscovulum blasticum DSM 2131</name>
    <dbReference type="NCBI Taxonomy" id="1188250"/>
    <lineage>
        <taxon>Bacteria</taxon>
        <taxon>Pseudomonadati</taxon>
        <taxon>Pseudomonadota</taxon>
        <taxon>Alphaproteobacteria</taxon>
        <taxon>Rhodobacterales</taxon>
        <taxon>Paracoccaceae</taxon>
        <taxon>Pseudogemmobacter</taxon>
    </lineage>
</organism>
<dbReference type="Proteomes" id="UP000241362">
    <property type="component" value="Unassembled WGS sequence"/>
</dbReference>
<evidence type="ECO:0000313" key="2">
    <source>
        <dbReference type="Proteomes" id="UP000241362"/>
    </source>
</evidence>
<gene>
    <name evidence="1" type="ORF">C5F44_02855</name>
</gene>
<protein>
    <submittedName>
        <fullName evidence="1">Uncharacterized protein</fullName>
    </submittedName>
</protein>
<keyword evidence="2" id="KW-1185">Reference proteome</keyword>
<evidence type="ECO:0000313" key="1">
    <source>
        <dbReference type="EMBL" id="PTE15994.1"/>
    </source>
</evidence>
<comment type="caution">
    <text evidence="1">The sequence shown here is derived from an EMBL/GenBank/DDBJ whole genome shotgun (WGS) entry which is preliminary data.</text>
</comment>
<accession>A0A2T4JDK3</accession>
<sequence length="66" mass="6879">MSALLNHIQAQQDTACKLANVLHAASLLDDVQIAPDAVSRLIGEALTLARNISINLDCVSLPEGAA</sequence>
<reference evidence="1 2" key="1">
    <citation type="submission" date="2018-03" db="EMBL/GenBank/DDBJ databases">
        <title>Rhodobacter blasticus.</title>
        <authorList>
            <person name="Meyer T.E."/>
            <person name="Miller S."/>
            <person name="Lodha T."/>
            <person name="Gandham S."/>
            <person name="Chintalapati S."/>
            <person name="Chintalapati V.R."/>
        </authorList>
    </citation>
    <scope>NUCLEOTIDE SEQUENCE [LARGE SCALE GENOMIC DNA]</scope>
    <source>
        <strain evidence="1 2">DSM 2131</strain>
    </source>
</reference>
<proteinExistence type="predicted"/>
<dbReference type="RefSeq" id="WP_107672003.1">
    <property type="nucleotide sequence ID" value="NZ_PZKE01000002.1"/>
</dbReference>
<dbReference type="AlphaFoldDB" id="A0A2T4JDK3"/>
<name>A0A2T4JDK3_FUSBL</name>
<dbReference type="EMBL" id="PZKE01000002">
    <property type="protein sequence ID" value="PTE15994.1"/>
    <property type="molecule type" value="Genomic_DNA"/>
</dbReference>